<dbReference type="InterPro" id="IPR045596">
    <property type="entry name" value="DUF6459"/>
</dbReference>
<evidence type="ECO:0000313" key="2">
    <source>
        <dbReference type="EMBL" id="GMA30651.1"/>
    </source>
</evidence>
<dbReference type="Pfam" id="PF20060">
    <property type="entry name" value="DUF6459"/>
    <property type="match status" value="1"/>
</dbReference>
<dbReference type="AlphaFoldDB" id="A0AA37UUN8"/>
<evidence type="ECO:0000313" key="3">
    <source>
        <dbReference type="Proteomes" id="UP001157161"/>
    </source>
</evidence>
<proteinExistence type="predicted"/>
<dbReference type="Proteomes" id="UP001157161">
    <property type="component" value="Unassembled WGS sequence"/>
</dbReference>
<accession>A0AA37UUN8</accession>
<sequence length="160" mass="17142">MSALPSHPDVAGEQLPAPSPVPLHPHRGPGLTPVVPIAAAPGRARANHADSVTDPTRWFGSFALAVVQVLAGGRPAQQLVRWVTTEIYGSVARRAGLHVRLHGRPTRPAHGRVLSARADTTRPGVVEVCAVVHDGRRVRAVAGRMELFRGRWRVVELQVG</sequence>
<feature type="region of interest" description="Disordered" evidence="1">
    <location>
        <begin position="1"/>
        <end position="29"/>
    </location>
</feature>
<gene>
    <name evidence="2" type="ORF">GCM10025875_06430</name>
</gene>
<reference evidence="2" key="2">
    <citation type="submission" date="2023-02" db="EMBL/GenBank/DDBJ databases">
        <authorList>
            <person name="Sun Q."/>
            <person name="Mori K."/>
        </authorList>
    </citation>
    <scope>NUCLEOTIDE SEQUENCE</scope>
    <source>
        <strain evidence="2">NBRC 112290</strain>
    </source>
</reference>
<organism evidence="2 3">
    <name type="scientific">Litorihabitans aurantiacus</name>
    <dbReference type="NCBI Taxonomy" id="1930061"/>
    <lineage>
        <taxon>Bacteria</taxon>
        <taxon>Bacillati</taxon>
        <taxon>Actinomycetota</taxon>
        <taxon>Actinomycetes</taxon>
        <taxon>Micrococcales</taxon>
        <taxon>Beutenbergiaceae</taxon>
        <taxon>Litorihabitans</taxon>
    </lineage>
</organism>
<comment type="caution">
    <text evidence="2">The sequence shown here is derived from an EMBL/GenBank/DDBJ whole genome shotgun (WGS) entry which is preliminary data.</text>
</comment>
<protein>
    <submittedName>
        <fullName evidence="2">Uncharacterized protein</fullName>
    </submittedName>
</protein>
<dbReference type="EMBL" id="BSUM01000001">
    <property type="protein sequence ID" value="GMA30651.1"/>
    <property type="molecule type" value="Genomic_DNA"/>
</dbReference>
<evidence type="ECO:0000256" key="1">
    <source>
        <dbReference type="SAM" id="MobiDB-lite"/>
    </source>
</evidence>
<keyword evidence="3" id="KW-1185">Reference proteome</keyword>
<reference evidence="2" key="1">
    <citation type="journal article" date="2014" name="Int. J. Syst. Evol. Microbiol.">
        <title>Complete genome sequence of Corynebacterium casei LMG S-19264T (=DSM 44701T), isolated from a smear-ripened cheese.</title>
        <authorList>
            <consortium name="US DOE Joint Genome Institute (JGI-PGF)"/>
            <person name="Walter F."/>
            <person name="Albersmeier A."/>
            <person name="Kalinowski J."/>
            <person name="Ruckert C."/>
        </authorList>
    </citation>
    <scope>NUCLEOTIDE SEQUENCE</scope>
    <source>
        <strain evidence="2">NBRC 112290</strain>
    </source>
</reference>
<dbReference type="RefSeq" id="WP_284249334.1">
    <property type="nucleotide sequence ID" value="NZ_BSUM01000001.1"/>
</dbReference>
<name>A0AA37UUN8_9MICO</name>